<evidence type="ECO:0000313" key="3">
    <source>
        <dbReference type="Proteomes" id="UP000034704"/>
    </source>
</evidence>
<evidence type="ECO:0000313" key="2">
    <source>
        <dbReference type="EMBL" id="KKS47212.1"/>
    </source>
</evidence>
<dbReference type="EMBL" id="LCDG01000010">
    <property type="protein sequence ID" value="KKS47212.1"/>
    <property type="molecule type" value="Genomic_DNA"/>
</dbReference>
<evidence type="ECO:0000256" key="1">
    <source>
        <dbReference type="SAM" id="Phobius"/>
    </source>
</evidence>
<name>A0A0G0ZET5_9BACT</name>
<accession>A0A0G0ZET5</accession>
<keyword evidence="1" id="KW-0472">Membrane</keyword>
<keyword evidence="1" id="KW-1133">Transmembrane helix</keyword>
<feature type="transmembrane region" description="Helical" evidence="1">
    <location>
        <begin position="35"/>
        <end position="53"/>
    </location>
</feature>
<protein>
    <submittedName>
        <fullName evidence="2">Uncharacterized protein</fullName>
    </submittedName>
</protein>
<proteinExistence type="predicted"/>
<reference evidence="2 3" key="1">
    <citation type="journal article" date="2015" name="Nature">
        <title>rRNA introns, odd ribosomes, and small enigmatic genomes across a large radiation of phyla.</title>
        <authorList>
            <person name="Brown C.T."/>
            <person name="Hug L.A."/>
            <person name="Thomas B.C."/>
            <person name="Sharon I."/>
            <person name="Castelle C.J."/>
            <person name="Singh A."/>
            <person name="Wilkins M.J."/>
            <person name="Williams K.H."/>
            <person name="Banfield J.F."/>
        </authorList>
    </citation>
    <scope>NUCLEOTIDE SEQUENCE [LARGE SCALE GENOMIC DNA]</scope>
</reference>
<dbReference type="AlphaFoldDB" id="A0A0G0ZET5"/>
<sequence length="109" mass="12525">MNNMNIKNWLKKISFSKGADALKMEITPFRDWKNLVLLFFIWLSVSLVFNIYMSIGVNRDHFFAEPKKVNNVEVLDTEGLKIVADQIDEKAANFEKAKSEKLTTADPSL</sequence>
<dbReference type="Proteomes" id="UP000034704">
    <property type="component" value="Unassembled WGS sequence"/>
</dbReference>
<dbReference type="STRING" id="1618756.UV12_C0010G0029"/>
<comment type="caution">
    <text evidence="2">The sequence shown here is derived from an EMBL/GenBank/DDBJ whole genome shotgun (WGS) entry which is preliminary data.</text>
</comment>
<keyword evidence="1" id="KW-0812">Transmembrane</keyword>
<organism evidence="2 3">
    <name type="scientific">Candidatus Nomurabacteria bacterium GW2011_GWC2_42_20</name>
    <dbReference type="NCBI Taxonomy" id="1618756"/>
    <lineage>
        <taxon>Bacteria</taxon>
        <taxon>Candidatus Nomuraibacteriota</taxon>
    </lineage>
</organism>
<gene>
    <name evidence="2" type="ORF">UV12_C0010G0029</name>
</gene>